<dbReference type="CDD" id="cd04301">
    <property type="entry name" value="NAT_SF"/>
    <property type="match status" value="1"/>
</dbReference>
<organism evidence="4 5">
    <name type="scientific">Chitinimonas taiwanensis DSM 18899</name>
    <dbReference type="NCBI Taxonomy" id="1121279"/>
    <lineage>
        <taxon>Bacteria</taxon>
        <taxon>Pseudomonadati</taxon>
        <taxon>Pseudomonadota</taxon>
        <taxon>Betaproteobacteria</taxon>
        <taxon>Neisseriales</taxon>
        <taxon>Chitinibacteraceae</taxon>
        <taxon>Chitinimonas</taxon>
    </lineage>
</organism>
<reference evidence="4 5" key="1">
    <citation type="submission" date="2016-11" db="EMBL/GenBank/DDBJ databases">
        <authorList>
            <person name="Jaros S."/>
            <person name="Januszkiewicz K."/>
            <person name="Wedrychowicz H."/>
        </authorList>
    </citation>
    <scope>NUCLEOTIDE SEQUENCE [LARGE SCALE GENOMIC DNA]</scope>
    <source>
        <strain evidence="4 5">DSM 18899</strain>
    </source>
</reference>
<keyword evidence="5" id="KW-1185">Reference proteome</keyword>
<dbReference type="PANTHER" id="PTHR43877">
    <property type="entry name" value="AMINOALKYLPHOSPHONATE N-ACETYLTRANSFERASE-RELATED-RELATED"/>
    <property type="match status" value="1"/>
</dbReference>
<gene>
    <name evidence="4" type="ORF">SAMN02745887_02625</name>
</gene>
<evidence type="ECO:0000256" key="1">
    <source>
        <dbReference type="ARBA" id="ARBA00022679"/>
    </source>
</evidence>
<dbReference type="AlphaFoldDB" id="A0A1K2HLZ6"/>
<keyword evidence="2" id="KW-0012">Acyltransferase</keyword>
<feature type="domain" description="N-acetyltransferase" evidence="3">
    <location>
        <begin position="1"/>
        <end position="152"/>
    </location>
</feature>
<dbReference type="PANTHER" id="PTHR43877:SF2">
    <property type="entry name" value="AMINOALKYLPHOSPHONATE N-ACETYLTRANSFERASE-RELATED"/>
    <property type="match status" value="1"/>
</dbReference>
<keyword evidence="1 4" id="KW-0808">Transferase</keyword>
<dbReference type="InterPro" id="IPR050832">
    <property type="entry name" value="Bact_Acetyltransf"/>
</dbReference>
<dbReference type="InterPro" id="IPR016181">
    <property type="entry name" value="Acyl_CoA_acyltransferase"/>
</dbReference>
<dbReference type="EMBL" id="FPKR01000010">
    <property type="protein sequence ID" value="SFZ77828.1"/>
    <property type="molecule type" value="Genomic_DNA"/>
</dbReference>
<dbReference type="PROSITE" id="PS51186">
    <property type="entry name" value="GNAT"/>
    <property type="match status" value="1"/>
</dbReference>
<dbReference type="STRING" id="1121279.SAMN02745887_02625"/>
<evidence type="ECO:0000256" key="2">
    <source>
        <dbReference type="ARBA" id="ARBA00023315"/>
    </source>
</evidence>
<evidence type="ECO:0000313" key="4">
    <source>
        <dbReference type="EMBL" id="SFZ77828.1"/>
    </source>
</evidence>
<dbReference type="OrthoDB" id="9803233at2"/>
<sequence length="154" mass="16462">MTITRLNPAEPAAQILLAGLSMHLADLYGYQVDLARSTQAMQQPNVHFLGVRQDGELVGCGAVKLVEGAEAYGEIKAVFVAEAQRGRGHSRAIMQALEAHLRSVDIQLARLATGTRQPEAVALYVSLGYTPCAPFGGQQADDLTVFMQKPLGDA</sequence>
<evidence type="ECO:0000259" key="3">
    <source>
        <dbReference type="PROSITE" id="PS51186"/>
    </source>
</evidence>
<dbReference type="GO" id="GO:0016747">
    <property type="term" value="F:acyltransferase activity, transferring groups other than amino-acyl groups"/>
    <property type="evidence" value="ECO:0007669"/>
    <property type="project" value="InterPro"/>
</dbReference>
<accession>A0A1K2HLZ6</accession>
<dbReference type="Proteomes" id="UP000186513">
    <property type="component" value="Unassembled WGS sequence"/>
</dbReference>
<dbReference type="Pfam" id="PF00583">
    <property type="entry name" value="Acetyltransf_1"/>
    <property type="match status" value="1"/>
</dbReference>
<dbReference type="SUPFAM" id="SSF55729">
    <property type="entry name" value="Acyl-CoA N-acyltransferases (Nat)"/>
    <property type="match status" value="1"/>
</dbReference>
<dbReference type="RefSeq" id="WP_072429124.1">
    <property type="nucleotide sequence ID" value="NZ_FPKR01000010.1"/>
</dbReference>
<proteinExistence type="predicted"/>
<dbReference type="InterPro" id="IPR000182">
    <property type="entry name" value="GNAT_dom"/>
</dbReference>
<dbReference type="Gene3D" id="3.40.630.30">
    <property type="match status" value="1"/>
</dbReference>
<protein>
    <submittedName>
        <fullName evidence="4">Putative acetyltransferase</fullName>
    </submittedName>
</protein>
<evidence type="ECO:0000313" key="5">
    <source>
        <dbReference type="Proteomes" id="UP000186513"/>
    </source>
</evidence>
<name>A0A1K2HLZ6_9NEIS</name>